<feature type="compositionally biased region" description="Basic residues" evidence="1">
    <location>
        <begin position="50"/>
        <end position="61"/>
    </location>
</feature>
<gene>
    <name evidence="2" type="ORF">Vretimale_19896</name>
</gene>
<organism evidence="2 3">
    <name type="scientific">Volvox reticuliferus</name>
    <dbReference type="NCBI Taxonomy" id="1737510"/>
    <lineage>
        <taxon>Eukaryota</taxon>
        <taxon>Viridiplantae</taxon>
        <taxon>Chlorophyta</taxon>
        <taxon>core chlorophytes</taxon>
        <taxon>Chlorophyceae</taxon>
        <taxon>CS clade</taxon>
        <taxon>Chlamydomonadales</taxon>
        <taxon>Volvocaceae</taxon>
        <taxon>Volvox</taxon>
    </lineage>
</organism>
<protein>
    <submittedName>
        <fullName evidence="2">Uncharacterized protein</fullName>
    </submittedName>
</protein>
<proteinExistence type="predicted"/>
<dbReference type="EMBL" id="BNCQ01000106">
    <property type="protein sequence ID" value="GIM17331.1"/>
    <property type="molecule type" value="Genomic_DNA"/>
</dbReference>
<comment type="caution">
    <text evidence="2">The sequence shown here is derived from an EMBL/GenBank/DDBJ whole genome shotgun (WGS) entry which is preliminary data.</text>
</comment>
<feature type="compositionally biased region" description="Pro residues" evidence="1">
    <location>
        <begin position="64"/>
        <end position="73"/>
    </location>
</feature>
<feature type="compositionally biased region" description="Pro residues" evidence="1">
    <location>
        <begin position="87"/>
        <end position="107"/>
    </location>
</feature>
<dbReference type="AlphaFoldDB" id="A0A8J4H1F9"/>
<dbReference type="Proteomes" id="UP000722791">
    <property type="component" value="Unassembled WGS sequence"/>
</dbReference>
<feature type="region of interest" description="Disordered" evidence="1">
    <location>
        <begin position="42"/>
        <end position="134"/>
    </location>
</feature>
<accession>A0A8J4H1F9</accession>
<name>A0A8J4H1F9_9CHLO</name>
<reference evidence="2" key="1">
    <citation type="journal article" date="2021" name="Proc. Natl. Acad. Sci. U.S.A.">
        <title>Three genomes in the algal genus Volvox reveal the fate of a haploid sex-determining region after a transition to homothallism.</title>
        <authorList>
            <person name="Yamamoto K."/>
            <person name="Hamaji T."/>
            <person name="Kawai-Toyooka H."/>
            <person name="Matsuzaki R."/>
            <person name="Takahashi F."/>
            <person name="Nishimura Y."/>
            <person name="Kawachi M."/>
            <person name="Noguchi H."/>
            <person name="Minakuchi Y."/>
            <person name="Umen J.G."/>
            <person name="Toyoda A."/>
            <person name="Nozaki H."/>
        </authorList>
    </citation>
    <scope>NUCLEOTIDE SEQUENCE</scope>
    <source>
        <strain evidence="2">NIES-3785</strain>
    </source>
</reference>
<evidence type="ECO:0000256" key="1">
    <source>
        <dbReference type="SAM" id="MobiDB-lite"/>
    </source>
</evidence>
<evidence type="ECO:0000313" key="2">
    <source>
        <dbReference type="EMBL" id="GIM17331.1"/>
    </source>
</evidence>
<feature type="non-terminal residue" evidence="2">
    <location>
        <position position="1"/>
    </location>
</feature>
<sequence>TAHSAVIKVFATCEIVLSPLTVPEFPYTFSTALLSHSSTAVHSSVAAQRNGRKTRRQHRTGLRLPPPPSPPFPRLRRSRSPASVAPVHPPPSPPFPRPSVAPVPPPLRRPRSPTSVAPPFPRLRRPRSPAPVAPLPLPPASAPLQPYQFPAASVASVSLMAVQHGGVIQSDGSATWWRHNVRQAAQHGGHAALLQRHSMGAAQCEVAAQPGGGAAQ</sequence>
<evidence type="ECO:0000313" key="3">
    <source>
        <dbReference type="Proteomes" id="UP000722791"/>
    </source>
</evidence>